<evidence type="ECO:0000256" key="3">
    <source>
        <dbReference type="ARBA" id="ARBA00023237"/>
    </source>
</evidence>
<evidence type="ECO:0000256" key="2">
    <source>
        <dbReference type="ARBA" id="ARBA00023136"/>
    </source>
</evidence>
<evidence type="ECO:0000256" key="4">
    <source>
        <dbReference type="SAM" id="SignalP"/>
    </source>
</evidence>
<sequence length="796" mass="88746">MRYIFALLILLILSSSAKTQAQNINTISGRVINTNQETLMGNIRVLSAADSTFIGGLSFANGVFEISGIHNKEVLLKLTSLLFADTTVRVKYNGQGVIDIGDLIINENKNQLNEVQIRSGPQLMKYNSNGNLEVNVANTILAGSSSVNEILTRSPNVIVTEGRISVFGKGDAIIYLNGKLITNERMASIPVSQISKIEIISNPSSKYDAEGKAVINVITKVNSNDGLFGSASEQFTTSEFAGSNSNTLVDLNYAMGPFSIVGNYGLLLGRNREVLYTTRTRPAESDYLKSELTTDWKRKYNNFSNFGLGVQYNINPQSDISLAYSGNFEDLGGSQNSQNRIETRQNNSFYTSNIDKDEIRLNQSVILNYNKKLDTLGSAIFAGSQYSHFNTNVNDFIGETSVIDDTNGLRFLKNDVRHQISIFSTQFDYTKISGSGGKLEAGAKFSTAYTTSGTNFLVAENTKDFELDTDLSSNFKYKELIPAAYMNYSAALSNRTKFGIGVRGEWTNYQLNTTVGDGQVVEAGYFNIFPNLVINTAISDQFKLSASYVSKITRPRYQSLNPFVIYQDPFTTIEGNPNLVPEKVHSFELGTNYKMFDLKIGYNYTLNPISGAALRGNGPNSYVLKTINLDKDHTFFTSIAASFNIKWWTTMNTVSLSYSKSIDHQFSFVVVKPRPQLYLYSNNTFNISNLFKVQVLAWYLGDRYYGLYYNKSRSAVTLGLEKNFFNNVIKGRFTANDIFRRTNTTGNYNVGQTDIYFDRTNNNNYFRLSATYNFGKSSQSGYSNKVTGQAENNRAN</sequence>
<protein>
    <recommendedName>
        <fullName evidence="5">Outer membrane protein beta-barrel domain-containing protein</fullName>
    </recommendedName>
</protein>
<dbReference type="Pfam" id="PF14905">
    <property type="entry name" value="OMP_b-brl_3"/>
    <property type="match status" value="1"/>
</dbReference>
<dbReference type="InterPro" id="IPR036942">
    <property type="entry name" value="Beta-barrel_TonB_sf"/>
</dbReference>
<evidence type="ECO:0000259" key="5">
    <source>
        <dbReference type="Pfam" id="PF14905"/>
    </source>
</evidence>
<feature type="domain" description="Outer membrane protein beta-barrel" evidence="5">
    <location>
        <begin position="371"/>
        <end position="772"/>
    </location>
</feature>
<evidence type="ECO:0000313" key="6">
    <source>
        <dbReference type="EMBL" id="MBB5638955.1"/>
    </source>
</evidence>
<feature type="signal peptide" evidence="4">
    <location>
        <begin position="1"/>
        <end position="21"/>
    </location>
</feature>
<dbReference type="InterPro" id="IPR041700">
    <property type="entry name" value="OMP_b-brl_3"/>
</dbReference>
<comment type="caution">
    <text evidence="6">The sequence shown here is derived from an EMBL/GenBank/DDBJ whole genome shotgun (WGS) entry which is preliminary data.</text>
</comment>
<dbReference type="RefSeq" id="WP_183884777.1">
    <property type="nucleotide sequence ID" value="NZ_JACHCE010000011.1"/>
</dbReference>
<dbReference type="EMBL" id="JACHCE010000011">
    <property type="protein sequence ID" value="MBB5638955.1"/>
    <property type="molecule type" value="Genomic_DNA"/>
</dbReference>
<reference evidence="6 7" key="1">
    <citation type="submission" date="2020-08" db="EMBL/GenBank/DDBJ databases">
        <title>Genomic Encyclopedia of Type Strains, Phase IV (KMG-V): Genome sequencing to study the core and pangenomes of soil and plant-associated prokaryotes.</title>
        <authorList>
            <person name="Whitman W."/>
        </authorList>
    </citation>
    <scope>NUCLEOTIDE SEQUENCE [LARGE SCALE GENOMIC DNA]</scope>
    <source>
        <strain evidence="6 7">S3M1</strain>
    </source>
</reference>
<dbReference type="Gene3D" id="2.40.170.20">
    <property type="entry name" value="TonB-dependent receptor, beta-barrel domain"/>
    <property type="match status" value="1"/>
</dbReference>
<dbReference type="GO" id="GO:0009279">
    <property type="term" value="C:cell outer membrane"/>
    <property type="evidence" value="ECO:0007669"/>
    <property type="project" value="UniProtKB-SubCell"/>
</dbReference>
<feature type="chain" id="PRO_5031043512" description="Outer membrane protein beta-barrel domain-containing protein" evidence="4">
    <location>
        <begin position="22"/>
        <end position="796"/>
    </location>
</feature>
<accession>A0A7W8ZRZ0</accession>
<organism evidence="6 7">
    <name type="scientific">Pedobacter cryoconitis</name>
    <dbReference type="NCBI Taxonomy" id="188932"/>
    <lineage>
        <taxon>Bacteria</taxon>
        <taxon>Pseudomonadati</taxon>
        <taxon>Bacteroidota</taxon>
        <taxon>Sphingobacteriia</taxon>
        <taxon>Sphingobacteriales</taxon>
        <taxon>Sphingobacteriaceae</taxon>
        <taxon>Pedobacter</taxon>
    </lineage>
</organism>
<keyword evidence="2" id="KW-0472">Membrane</keyword>
<dbReference type="PANTHER" id="PTHR40980:SF4">
    <property type="entry name" value="TONB-DEPENDENT RECEPTOR-LIKE BETA-BARREL DOMAIN-CONTAINING PROTEIN"/>
    <property type="match status" value="1"/>
</dbReference>
<dbReference type="SUPFAM" id="SSF56935">
    <property type="entry name" value="Porins"/>
    <property type="match status" value="1"/>
</dbReference>
<dbReference type="PANTHER" id="PTHR40980">
    <property type="entry name" value="PLUG DOMAIN-CONTAINING PROTEIN"/>
    <property type="match status" value="1"/>
</dbReference>
<name>A0A7W8ZRZ0_9SPHI</name>
<comment type="subcellular location">
    <subcellularLocation>
        <location evidence="1">Cell outer membrane</location>
    </subcellularLocation>
</comment>
<evidence type="ECO:0000256" key="1">
    <source>
        <dbReference type="ARBA" id="ARBA00004442"/>
    </source>
</evidence>
<evidence type="ECO:0000313" key="7">
    <source>
        <dbReference type="Proteomes" id="UP000537204"/>
    </source>
</evidence>
<dbReference type="AlphaFoldDB" id="A0A7W8ZRZ0"/>
<proteinExistence type="predicted"/>
<gene>
    <name evidence="6" type="ORF">HDE68_004893</name>
</gene>
<keyword evidence="4" id="KW-0732">Signal</keyword>
<dbReference type="Proteomes" id="UP000537204">
    <property type="component" value="Unassembled WGS sequence"/>
</dbReference>
<keyword evidence="3" id="KW-0998">Cell outer membrane</keyword>